<name>A0A8D8VTX1_9HEMI</name>
<feature type="transmembrane region" description="Helical" evidence="1">
    <location>
        <begin position="74"/>
        <end position="93"/>
    </location>
</feature>
<feature type="transmembrane region" description="Helical" evidence="1">
    <location>
        <begin position="105"/>
        <end position="125"/>
    </location>
</feature>
<keyword evidence="1" id="KW-1133">Transmembrane helix</keyword>
<keyword evidence="1" id="KW-0472">Membrane</keyword>
<evidence type="ECO:0000256" key="1">
    <source>
        <dbReference type="SAM" id="Phobius"/>
    </source>
</evidence>
<sequence>MYLRIYSGLWCCQRIYSGLWCCQRIYSGLWCCQRIYSGLWCCQRIYSGLWCCQRIYSGLWCCLRIYSGLCYCQLALFLFVWALSLFLTSFFSVYSKRGTYPQSYLFILVVIMSVFKLIWLLIFGWTL</sequence>
<keyword evidence="1" id="KW-0812">Transmembrane</keyword>
<accession>A0A8D8VTX1</accession>
<protein>
    <submittedName>
        <fullName evidence="2">Uncharacterized protein</fullName>
    </submittedName>
</protein>
<dbReference type="AlphaFoldDB" id="A0A8D8VTX1"/>
<reference evidence="2" key="1">
    <citation type="submission" date="2021-05" db="EMBL/GenBank/DDBJ databases">
        <authorList>
            <person name="Alioto T."/>
            <person name="Alioto T."/>
            <person name="Gomez Garrido J."/>
        </authorList>
    </citation>
    <scope>NUCLEOTIDE SEQUENCE</scope>
</reference>
<organism evidence="2">
    <name type="scientific">Cacopsylla melanoneura</name>
    <dbReference type="NCBI Taxonomy" id="428564"/>
    <lineage>
        <taxon>Eukaryota</taxon>
        <taxon>Metazoa</taxon>
        <taxon>Ecdysozoa</taxon>
        <taxon>Arthropoda</taxon>
        <taxon>Hexapoda</taxon>
        <taxon>Insecta</taxon>
        <taxon>Pterygota</taxon>
        <taxon>Neoptera</taxon>
        <taxon>Paraneoptera</taxon>
        <taxon>Hemiptera</taxon>
        <taxon>Sternorrhyncha</taxon>
        <taxon>Psylloidea</taxon>
        <taxon>Psyllidae</taxon>
        <taxon>Psyllinae</taxon>
        <taxon>Cacopsylla</taxon>
    </lineage>
</organism>
<proteinExistence type="predicted"/>
<evidence type="ECO:0000313" key="2">
    <source>
        <dbReference type="EMBL" id="CAG6635563.1"/>
    </source>
</evidence>
<dbReference type="EMBL" id="HBUF01090443">
    <property type="protein sequence ID" value="CAG6635563.1"/>
    <property type="molecule type" value="Transcribed_RNA"/>
</dbReference>